<evidence type="ECO:0000313" key="2">
    <source>
        <dbReference type="Proteomes" id="UP000824151"/>
    </source>
</evidence>
<dbReference type="Gene3D" id="3.30.920.30">
    <property type="entry name" value="Hypothetical protein"/>
    <property type="match status" value="1"/>
</dbReference>
<dbReference type="EMBL" id="DXGD01000436">
    <property type="protein sequence ID" value="HIX00794.1"/>
    <property type="molecule type" value="Genomic_DNA"/>
</dbReference>
<evidence type="ECO:0000313" key="1">
    <source>
        <dbReference type="EMBL" id="HIX00794.1"/>
    </source>
</evidence>
<sequence>MTQRREIITKITKAAKSSGMEFTERREGARHTLYDLDGIMIPIPRHRDIPEKTTRDIYIEAEEKLGKGWWRK</sequence>
<dbReference type="Proteomes" id="UP000824151">
    <property type="component" value="Unassembled WGS sequence"/>
</dbReference>
<accession>A0A9D1UUT6</accession>
<name>A0A9D1UUT6_9MICC</name>
<organism evidence="1 2">
    <name type="scientific">Candidatus Nesterenkonia stercoripullorum</name>
    <dbReference type="NCBI Taxonomy" id="2838701"/>
    <lineage>
        <taxon>Bacteria</taxon>
        <taxon>Bacillati</taxon>
        <taxon>Actinomycetota</taxon>
        <taxon>Actinomycetes</taxon>
        <taxon>Micrococcales</taxon>
        <taxon>Micrococcaceae</taxon>
        <taxon>Nesterenkonia</taxon>
    </lineage>
</organism>
<proteinExistence type="predicted"/>
<gene>
    <name evidence="1" type="ORF">H9871_11720</name>
</gene>
<reference evidence="1" key="2">
    <citation type="submission" date="2021-04" db="EMBL/GenBank/DDBJ databases">
        <authorList>
            <person name="Gilroy R."/>
        </authorList>
    </citation>
    <scope>NUCLEOTIDE SEQUENCE</scope>
    <source>
        <strain evidence="1">ChiHejej3B27-3195</strain>
    </source>
</reference>
<dbReference type="AlphaFoldDB" id="A0A9D1UUT6"/>
<protein>
    <submittedName>
        <fullName evidence="1">Uncharacterized protein</fullName>
    </submittedName>
</protein>
<reference evidence="1" key="1">
    <citation type="journal article" date="2021" name="PeerJ">
        <title>Extensive microbial diversity within the chicken gut microbiome revealed by metagenomics and culture.</title>
        <authorList>
            <person name="Gilroy R."/>
            <person name="Ravi A."/>
            <person name="Getino M."/>
            <person name="Pursley I."/>
            <person name="Horton D.L."/>
            <person name="Alikhan N.F."/>
            <person name="Baker D."/>
            <person name="Gharbi K."/>
            <person name="Hall N."/>
            <person name="Watson M."/>
            <person name="Adriaenssens E.M."/>
            <person name="Foster-Nyarko E."/>
            <person name="Jarju S."/>
            <person name="Secka A."/>
            <person name="Antonio M."/>
            <person name="Oren A."/>
            <person name="Chaudhuri R.R."/>
            <person name="La Ragione R."/>
            <person name="Hildebrand F."/>
            <person name="Pallen M.J."/>
        </authorList>
    </citation>
    <scope>NUCLEOTIDE SEQUENCE</scope>
    <source>
        <strain evidence="1">ChiHejej3B27-3195</strain>
    </source>
</reference>
<comment type="caution">
    <text evidence="1">The sequence shown here is derived from an EMBL/GenBank/DDBJ whole genome shotgun (WGS) entry which is preliminary data.</text>
</comment>
<dbReference type="InterPro" id="IPR038570">
    <property type="entry name" value="HicA_sf"/>
</dbReference>